<dbReference type="STRING" id="1868482.ENSTSYP00000016088"/>
<organism evidence="1 2">
    <name type="scientific">Carlito syrichta</name>
    <name type="common">Philippine tarsier</name>
    <name type="synonym">Tarsius syrichta</name>
    <dbReference type="NCBI Taxonomy" id="1868482"/>
    <lineage>
        <taxon>Eukaryota</taxon>
        <taxon>Metazoa</taxon>
        <taxon>Chordata</taxon>
        <taxon>Craniata</taxon>
        <taxon>Vertebrata</taxon>
        <taxon>Euteleostomi</taxon>
        <taxon>Mammalia</taxon>
        <taxon>Eutheria</taxon>
        <taxon>Euarchontoglires</taxon>
        <taxon>Primates</taxon>
        <taxon>Haplorrhini</taxon>
        <taxon>Tarsiiformes</taxon>
        <taxon>Tarsiidae</taxon>
        <taxon>Carlito</taxon>
    </lineage>
</organism>
<evidence type="ECO:0000313" key="2">
    <source>
        <dbReference type="RefSeq" id="XP_021573470.1"/>
    </source>
</evidence>
<proteinExistence type="predicted"/>
<sequence length="36" mass="4067">GLKSSSCFSFPSSWDYRHAPWSQTFGLLLPPPKVLE</sequence>
<keyword evidence="1" id="KW-1185">Reference proteome</keyword>
<dbReference type="GeneID" id="110596582"/>
<feature type="non-terminal residue" evidence="2">
    <location>
        <position position="1"/>
    </location>
</feature>
<protein>
    <submittedName>
        <fullName evidence="2">Uncharacterized protein LOC110596582</fullName>
    </submittedName>
</protein>
<dbReference type="Proteomes" id="UP000189704">
    <property type="component" value="Unplaced"/>
</dbReference>
<name>A0A3Q0EGV3_CARSF</name>
<reference evidence="2" key="1">
    <citation type="submission" date="2025-08" db="UniProtKB">
        <authorList>
            <consortium name="RefSeq"/>
        </authorList>
    </citation>
    <scope>IDENTIFICATION</scope>
</reference>
<gene>
    <name evidence="2" type="primary">LOC110596582</name>
</gene>
<dbReference type="KEGG" id="csyr:110596582"/>
<evidence type="ECO:0000313" key="1">
    <source>
        <dbReference type="Proteomes" id="UP000189704"/>
    </source>
</evidence>
<dbReference type="RefSeq" id="XP_021573470.1">
    <property type="nucleotide sequence ID" value="XM_021717795.1"/>
</dbReference>
<feature type="non-terminal residue" evidence="2">
    <location>
        <position position="36"/>
    </location>
</feature>
<accession>A0A3Q0EGV3</accession>
<dbReference type="AlphaFoldDB" id="A0A3Q0EGV3"/>